<keyword evidence="6" id="KW-0472">Membrane</keyword>
<comment type="caution">
    <text evidence="7">The sequence shown here is derived from an EMBL/GenBank/DDBJ whole genome shotgun (WGS) entry which is preliminary data.</text>
</comment>
<accession>A0A939BX88</accession>
<evidence type="ECO:0000313" key="8">
    <source>
        <dbReference type="Proteomes" id="UP000663792"/>
    </source>
</evidence>
<dbReference type="InterPro" id="IPR003798">
    <property type="entry name" value="DNA_recombination_RmuC"/>
</dbReference>
<reference evidence="7" key="1">
    <citation type="submission" date="2021-01" db="EMBL/GenBank/DDBJ databases">
        <title>YIM 132084 draft genome.</title>
        <authorList>
            <person name="An D."/>
        </authorList>
    </citation>
    <scope>NUCLEOTIDE SEQUENCE</scope>
    <source>
        <strain evidence="7">YIM 132084</strain>
    </source>
</reference>
<evidence type="ECO:0000256" key="3">
    <source>
        <dbReference type="ARBA" id="ARBA00023054"/>
    </source>
</evidence>
<name>A0A939BX88_9ACTN</name>
<keyword evidence="4" id="KW-0233">DNA recombination</keyword>
<evidence type="ECO:0000256" key="1">
    <source>
        <dbReference type="ARBA" id="ARBA00003416"/>
    </source>
</evidence>
<evidence type="ECO:0000313" key="7">
    <source>
        <dbReference type="EMBL" id="MBM9468308.1"/>
    </source>
</evidence>
<dbReference type="EMBL" id="JAERWK010000016">
    <property type="protein sequence ID" value="MBM9468308.1"/>
    <property type="molecule type" value="Genomic_DNA"/>
</dbReference>
<dbReference type="GO" id="GO:0006310">
    <property type="term" value="P:DNA recombination"/>
    <property type="evidence" value="ECO:0007669"/>
    <property type="project" value="UniProtKB-KW"/>
</dbReference>
<dbReference type="PANTHER" id="PTHR30563">
    <property type="entry name" value="DNA RECOMBINATION PROTEIN RMUC"/>
    <property type="match status" value="1"/>
</dbReference>
<gene>
    <name evidence="7" type="ORF">JL106_13565</name>
</gene>
<sequence>MLRGVDLVRLIDGTTPAPPALSGGLAEPGLPTTDPGTSPLLVGALLLLAGLVVGTVLGLLLGRSRTAGRGDDRPDPVTQVAAVLAPAGQALARVEERLREVERDRAGAYAGLREQVAALLRTSTELGQQTRSLAGALRAPAVRGRWGEVQLQRIVELAGMVEHCDFDTQVHRPGGGRSADERRGVRPDMVIRLSGGRCIPVDAKVPFAAWLEALDTDDPPRQAALLTAHARAMRAHVDALAGKAYWERFEAAPEFVVMFVPGEPLLDAAMTRDPGLAEYAFERSVVIATPTSLMALLRTVAFTWRQERLSASAAQIHELGRDLHRRLSTLTGHLTRMGTGLHRAVESYNDLVGSTESRVLVTARRFTDLGVAGPPLPEVVPLTVVPRRPRPPHDRAGRDAGLGDPWPDPAPPDTAVGDTAPSRGPGITVEG</sequence>
<feature type="transmembrane region" description="Helical" evidence="6">
    <location>
        <begin position="40"/>
        <end position="61"/>
    </location>
</feature>
<keyword evidence="6" id="KW-0812">Transmembrane</keyword>
<dbReference type="Proteomes" id="UP000663792">
    <property type="component" value="Unassembled WGS sequence"/>
</dbReference>
<dbReference type="PANTHER" id="PTHR30563:SF0">
    <property type="entry name" value="DNA RECOMBINATION PROTEIN RMUC"/>
    <property type="match status" value="1"/>
</dbReference>
<evidence type="ECO:0000256" key="4">
    <source>
        <dbReference type="ARBA" id="ARBA00023172"/>
    </source>
</evidence>
<organism evidence="7 8">
    <name type="scientific">Nakamurella leprariae</name>
    <dbReference type="NCBI Taxonomy" id="2803911"/>
    <lineage>
        <taxon>Bacteria</taxon>
        <taxon>Bacillati</taxon>
        <taxon>Actinomycetota</taxon>
        <taxon>Actinomycetes</taxon>
        <taxon>Nakamurellales</taxon>
        <taxon>Nakamurellaceae</taxon>
        <taxon>Nakamurella</taxon>
    </lineage>
</organism>
<feature type="region of interest" description="Disordered" evidence="5">
    <location>
        <begin position="382"/>
        <end position="431"/>
    </location>
</feature>
<protein>
    <submittedName>
        <fullName evidence="7">DNA recombination protein RmuC</fullName>
    </submittedName>
</protein>
<keyword evidence="3" id="KW-0175">Coiled coil</keyword>
<proteinExistence type="inferred from homology"/>
<evidence type="ECO:0000256" key="5">
    <source>
        <dbReference type="SAM" id="MobiDB-lite"/>
    </source>
</evidence>
<keyword evidence="8" id="KW-1185">Reference proteome</keyword>
<evidence type="ECO:0000256" key="6">
    <source>
        <dbReference type="SAM" id="Phobius"/>
    </source>
</evidence>
<evidence type="ECO:0000256" key="2">
    <source>
        <dbReference type="ARBA" id="ARBA00009840"/>
    </source>
</evidence>
<comment type="function">
    <text evidence="1">Involved in DNA recombination.</text>
</comment>
<dbReference type="AlphaFoldDB" id="A0A939BX88"/>
<keyword evidence="6" id="KW-1133">Transmembrane helix</keyword>
<comment type="similarity">
    <text evidence="2">Belongs to the RmuC family.</text>
</comment>
<dbReference type="Pfam" id="PF02646">
    <property type="entry name" value="RmuC"/>
    <property type="match status" value="1"/>
</dbReference>